<dbReference type="PANTHER" id="PTHR22923:SF102">
    <property type="entry name" value="CEREBELLIN 13-RELATED"/>
    <property type="match status" value="1"/>
</dbReference>
<evidence type="ECO:0000313" key="12">
    <source>
        <dbReference type="EMBL" id="KAL2083040.1"/>
    </source>
</evidence>
<keyword evidence="4" id="KW-0963">Cytoplasm</keyword>
<dbReference type="PRINTS" id="PR00007">
    <property type="entry name" value="COMPLEMNTC1Q"/>
</dbReference>
<keyword evidence="9 10" id="KW-0175">Coiled coil</keyword>
<evidence type="ECO:0000256" key="3">
    <source>
        <dbReference type="ARBA" id="ARBA00004613"/>
    </source>
</evidence>
<gene>
    <name evidence="12" type="ORF">ACEWY4_020813</name>
</gene>
<dbReference type="PANTHER" id="PTHR22923">
    <property type="entry name" value="CEREBELLIN-RELATED"/>
    <property type="match status" value="1"/>
</dbReference>
<evidence type="ECO:0000256" key="6">
    <source>
        <dbReference type="ARBA" id="ARBA00022553"/>
    </source>
</evidence>
<dbReference type="GO" id="GO:0046872">
    <property type="term" value="F:metal ion binding"/>
    <property type="evidence" value="ECO:0007669"/>
    <property type="project" value="UniProtKB-KW"/>
</dbReference>
<keyword evidence="5" id="KW-0964">Secreted</keyword>
<dbReference type="InterPro" id="IPR014930">
    <property type="entry name" value="Myotonic_dystrophy_kinase_coil"/>
</dbReference>
<evidence type="ECO:0000256" key="8">
    <source>
        <dbReference type="ARBA" id="ARBA00022729"/>
    </source>
</evidence>
<evidence type="ECO:0000256" key="2">
    <source>
        <dbReference type="ARBA" id="ARBA00004496"/>
    </source>
</evidence>
<evidence type="ECO:0000313" key="13">
    <source>
        <dbReference type="Proteomes" id="UP001591681"/>
    </source>
</evidence>
<comment type="subcellular location">
    <subcellularLocation>
        <location evidence="2">Cytoplasm</location>
    </subcellularLocation>
    <subcellularLocation>
        <location evidence="3">Secreted</location>
    </subcellularLocation>
</comment>
<comment type="caution">
    <text evidence="12">The sequence shown here is derived from an EMBL/GenBank/DDBJ whole genome shotgun (WGS) entry which is preliminary data.</text>
</comment>
<accession>A0ABD1J9P0</accession>
<feature type="domain" description="C1q" evidence="11">
    <location>
        <begin position="95"/>
        <end position="234"/>
    </location>
</feature>
<keyword evidence="6" id="KW-0597">Phosphoprotein</keyword>
<dbReference type="SMART" id="SM00110">
    <property type="entry name" value="C1Q"/>
    <property type="match status" value="1"/>
</dbReference>
<evidence type="ECO:0000256" key="5">
    <source>
        <dbReference type="ARBA" id="ARBA00022525"/>
    </source>
</evidence>
<evidence type="ECO:0000256" key="7">
    <source>
        <dbReference type="ARBA" id="ARBA00022723"/>
    </source>
</evidence>
<keyword evidence="13" id="KW-1185">Reference proteome</keyword>
<dbReference type="InterPro" id="IPR001073">
    <property type="entry name" value="C1q_dom"/>
</dbReference>
<dbReference type="PROSITE" id="PS50871">
    <property type="entry name" value="C1Q"/>
    <property type="match status" value="1"/>
</dbReference>
<dbReference type="Pfam" id="PF08826">
    <property type="entry name" value="DMPK_coil"/>
    <property type="match status" value="1"/>
</dbReference>
<sequence>MKPIARAEGQLCVFIMKPIARAEEQLCVFIMKTPGAVLLLLGLGLFAGAAESEDIDLLELKYLRSQVQDFESRLQASEKKTRDLQNEIKNLQENREGKKVVFSVSLEKDALYEHTGPFKIGKTLVYKQVFINIGDAFNSITGFFTAPVRGVYDFSFSVLGYGGSARVGAHLRRNGQNLVMAYATLDRGDINASNGVSVLLEDGDKVDVYLPAEHRILDNYNHHSTFRGHLLFQM</sequence>
<dbReference type="InterPro" id="IPR050822">
    <property type="entry name" value="Cerebellin_Synaptic_Org"/>
</dbReference>
<dbReference type="Gene3D" id="2.60.120.40">
    <property type="match status" value="1"/>
</dbReference>
<evidence type="ECO:0000259" key="11">
    <source>
        <dbReference type="PROSITE" id="PS50871"/>
    </source>
</evidence>
<protein>
    <recommendedName>
        <fullName evidence="11">C1q domain-containing protein</fullName>
    </recommendedName>
</protein>
<evidence type="ECO:0000256" key="4">
    <source>
        <dbReference type="ARBA" id="ARBA00022490"/>
    </source>
</evidence>
<comment type="cofactor">
    <cofactor evidence="1">
        <name>Mg(2+)</name>
        <dbReference type="ChEBI" id="CHEBI:18420"/>
    </cofactor>
</comment>
<name>A0ABD1J9P0_9TELE</name>
<dbReference type="Proteomes" id="UP001591681">
    <property type="component" value="Unassembled WGS sequence"/>
</dbReference>
<feature type="coiled-coil region" evidence="10">
    <location>
        <begin position="60"/>
        <end position="101"/>
    </location>
</feature>
<dbReference type="Gene3D" id="1.20.5.340">
    <property type="match status" value="1"/>
</dbReference>
<dbReference type="InterPro" id="IPR008983">
    <property type="entry name" value="Tumour_necrosis_fac-like_dom"/>
</dbReference>
<evidence type="ECO:0000256" key="10">
    <source>
        <dbReference type="SAM" id="Coils"/>
    </source>
</evidence>
<reference evidence="12 13" key="1">
    <citation type="submission" date="2024-09" db="EMBL/GenBank/DDBJ databases">
        <title>A chromosome-level genome assembly of Gray's grenadier anchovy, Coilia grayii.</title>
        <authorList>
            <person name="Fu Z."/>
        </authorList>
    </citation>
    <scope>NUCLEOTIDE SEQUENCE [LARGE SCALE GENOMIC DNA]</scope>
    <source>
        <strain evidence="12">G4</strain>
        <tissue evidence="12">Muscle</tissue>
    </source>
</reference>
<evidence type="ECO:0000256" key="9">
    <source>
        <dbReference type="ARBA" id="ARBA00023054"/>
    </source>
</evidence>
<evidence type="ECO:0000256" key="1">
    <source>
        <dbReference type="ARBA" id="ARBA00001946"/>
    </source>
</evidence>
<proteinExistence type="predicted"/>
<dbReference type="GO" id="GO:0005737">
    <property type="term" value="C:cytoplasm"/>
    <property type="evidence" value="ECO:0007669"/>
    <property type="project" value="UniProtKB-SubCell"/>
</dbReference>
<dbReference type="EMBL" id="JBHFQA010000018">
    <property type="protein sequence ID" value="KAL2083040.1"/>
    <property type="molecule type" value="Genomic_DNA"/>
</dbReference>
<dbReference type="Pfam" id="PF00386">
    <property type="entry name" value="C1q"/>
    <property type="match status" value="1"/>
</dbReference>
<dbReference type="AlphaFoldDB" id="A0ABD1J9P0"/>
<keyword evidence="7" id="KW-0479">Metal-binding</keyword>
<keyword evidence="8" id="KW-0732">Signal</keyword>
<organism evidence="12 13">
    <name type="scientific">Coilia grayii</name>
    <name type="common">Gray's grenadier anchovy</name>
    <dbReference type="NCBI Taxonomy" id="363190"/>
    <lineage>
        <taxon>Eukaryota</taxon>
        <taxon>Metazoa</taxon>
        <taxon>Chordata</taxon>
        <taxon>Craniata</taxon>
        <taxon>Vertebrata</taxon>
        <taxon>Euteleostomi</taxon>
        <taxon>Actinopterygii</taxon>
        <taxon>Neopterygii</taxon>
        <taxon>Teleostei</taxon>
        <taxon>Clupei</taxon>
        <taxon>Clupeiformes</taxon>
        <taxon>Clupeoidei</taxon>
        <taxon>Engraulidae</taxon>
        <taxon>Coilinae</taxon>
        <taxon>Coilia</taxon>
    </lineage>
</organism>
<dbReference type="GO" id="GO:0005576">
    <property type="term" value="C:extracellular region"/>
    <property type="evidence" value="ECO:0007669"/>
    <property type="project" value="UniProtKB-SubCell"/>
</dbReference>
<dbReference type="SUPFAM" id="SSF49842">
    <property type="entry name" value="TNF-like"/>
    <property type="match status" value="1"/>
</dbReference>